<dbReference type="PANTHER" id="PTHR33469:SF1">
    <property type="entry name" value="PROTEIN ELF4-LIKE 1"/>
    <property type="match status" value="1"/>
</dbReference>
<dbReference type="GO" id="GO:0048511">
    <property type="term" value="P:rhythmic process"/>
    <property type="evidence" value="ECO:0007669"/>
    <property type="project" value="UniProtKB-KW"/>
</dbReference>
<evidence type="ECO:0000313" key="7">
    <source>
        <dbReference type="EMBL" id="CAI9106968.1"/>
    </source>
</evidence>
<evidence type="ECO:0000259" key="6">
    <source>
        <dbReference type="Pfam" id="PF07011"/>
    </source>
</evidence>
<dbReference type="AlphaFoldDB" id="A0AAV1DH41"/>
<sequence length="140" mass="15272">MAEDASRTLTKRYQLSRGTNKRKSKNGGGEAAADHDDDDDEDEECDPQAWETLSRSFKDAQSVLDQNRALINQVNDNHRSKVPDNLVQNVALIREINGNISKVMGIYSDLAVNFSGIVQDRRSASISAKNGGASTSTSNS</sequence>
<dbReference type="InterPro" id="IPR040462">
    <property type="entry name" value="EARLY_FLOWERING_4"/>
</dbReference>
<keyword evidence="4" id="KW-0539">Nucleus</keyword>
<evidence type="ECO:0000256" key="5">
    <source>
        <dbReference type="SAM" id="MobiDB-lite"/>
    </source>
</evidence>
<comment type="subcellular location">
    <subcellularLocation>
        <location evidence="1">Nucleus</location>
    </subcellularLocation>
</comment>
<accession>A0AAV1DH41</accession>
<dbReference type="PANTHER" id="PTHR33469">
    <property type="entry name" value="PROTEIN ELF4-LIKE 4"/>
    <property type="match status" value="1"/>
</dbReference>
<name>A0AAV1DH41_OLDCO</name>
<dbReference type="GO" id="GO:0042753">
    <property type="term" value="P:positive regulation of circadian rhythm"/>
    <property type="evidence" value="ECO:0007669"/>
    <property type="project" value="InterPro"/>
</dbReference>
<dbReference type="Pfam" id="PF07011">
    <property type="entry name" value="Elf4"/>
    <property type="match status" value="1"/>
</dbReference>
<evidence type="ECO:0000256" key="2">
    <source>
        <dbReference type="ARBA" id="ARBA00009514"/>
    </source>
</evidence>
<keyword evidence="3" id="KW-0090">Biological rhythms</keyword>
<comment type="similarity">
    <text evidence="2">Belongs to the EARLY FLOWERING 4 family.</text>
</comment>
<dbReference type="GO" id="GO:0005634">
    <property type="term" value="C:nucleus"/>
    <property type="evidence" value="ECO:0007669"/>
    <property type="project" value="UniProtKB-SubCell"/>
</dbReference>
<dbReference type="EMBL" id="OX459122">
    <property type="protein sequence ID" value="CAI9106968.1"/>
    <property type="molecule type" value="Genomic_DNA"/>
</dbReference>
<evidence type="ECO:0000256" key="1">
    <source>
        <dbReference type="ARBA" id="ARBA00004123"/>
    </source>
</evidence>
<feature type="compositionally biased region" description="Acidic residues" evidence="5">
    <location>
        <begin position="35"/>
        <end position="46"/>
    </location>
</feature>
<keyword evidence="8" id="KW-1185">Reference proteome</keyword>
<dbReference type="InterPro" id="IPR009741">
    <property type="entry name" value="EARLY_FLOWERING_4_dom"/>
</dbReference>
<organism evidence="7 8">
    <name type="scientific">Oldenlandia corymbosa var. corymbosa</name>
    <dbReference type="NCBI Taxonomy" id="529605"/>
    <lineage>
        <taxon>Eukaryota</taxon>
        <taxon>Viridiplantae</taxon>
        <taxon>Streptophyta</taxon>
        <taxon>Embryophyta</taxon>
        <taxon>Tracheophyta</taxon>
        <taxon>Spermatophyta</taxon>
        <taxon>Magnoliopsida</taxon>
        <taxon>eudicotyledons</taxon>
        <taxon>Gunneridae</taxon>
        <taxon>Pentapetalae</taxon>
        <taxon>asterids</taxon>
        <taxon>lamiids</taxon>
        <taxon>Gentianales</taxon>
        <taxon>Rubiaceae</taxon>
        <taxon>Rubioideae</taxon>
        <taxon>Spermacoceae</taxon>
        <taxon>Hedyotis-Oldenlandia complex</taxon>
        <taxon>Oldenlandia</taxon>
    </lineage>
</organism>
<feature type="region of interest" description="Disordered" evidence="5">
    <location>
        <begin position="1"/>
        <end position="47"/>
    </location>
</feature>
<feature type="domain" description="Protein EARLY FLOWERING 4" evidence="6">
    <location>
        <begin position="45"/>
        <end position="123"/>
    </location>
</feature>
<gene>
    <name evidence="7" type="ORF">OLC1_LOCUS15389</name>
</gene>
<reference evidence="7" key="1">
    <citation type="submission" date="2023-03" db="EMBL/GenBank/DDBJ databases">
        <authorList>
            <person name="Julca I."/>
        </authorList>
    </citation>
    <scope>NUCLEOTIDE SEQUENCE</scope>
</reference>
<dbReference type="GO" id="GO:0009649">
    <property type="term" value="P:entrainment of circadian clock"/>
    <property type="evidence" value="ECO:0007669"/>
    <property type="project" value="TreeGrafter"/>
</dbReference>
<evidence type="ECO:0000256" key="4">
    <source>
        <dbReference type="ARBA" id="ARBA00023242"/>
    </source>
</evidence>
<proteinExistence type="inferred from homology"/>
<evidence type="ECO:0000313" key="8">
    <source>
        <dbReference type="Proteomes" id="UP001161247"/>
    </source>
</evidence>
<feature type="compositionally biased region" description="Polar residues" evidence="5">
    <location>
        <begin position="7"/>
        <end position="18"/>
    </location>
</feature>
<protein>
    <submittedName>
        <fullName evidence="7">OLC1v1006223C1</fullName>
    </submittedName>
</protein>
<dbReference type="Proteomes" id="UP001161247">
    <property type="component" value="Chromosome 5"/>
</dbReference>
<evidence type="ECO:0000256" key="3">
    <source>
        <dbReference type="ARBA" id="ARBA00023108"/>
    </source>
</evidence>